<dbReference type="EMBL" id="BKAJ01000267">
    <property type="protein sequence ID" value="GEP61879.1"/>
    <property type="molecule type" value="Genomic_DNA"/>
</dbReference>
<feature type="transmembrane region" description="Helical" evidence="1">
    <location>
        <begin position="52"/>
        <end position="72"/>
    </location>
</feature>
<proteinExistence type="predicted"/>
<sequence length="84" mass="9036">MLSHYALPVALLLAMALSLGVAAVLVSREVVKRQAISKCRSQTAARPFRPNAFTGFDLLLIGIIALTFAALARTTIWPLSTLRA</sequence>
<organism evidence="2 3">
    <name type="scientific">Reyranella soli</name>
    <dbReference type="NCBI Taxonomy" id="1230389"/>
    <lineage>
        <taxon>Bacteria</taxon>
        <taxon>Pseudomonadati</taxon>
        <taxon>Pseudomonadota</taxon>
        <taxon>Alphaproteobacteria</taxon>
        <taxon>Hyphomicrobiales</taxon>
        <taxon>Reyranellaceae</taxon>
        <taxon>Reyranella</taxon>
    </lineage>
</organism>
<accession>A0A512NSG1</accession>
<gene>
    <name evidence="2" type="ORF">RSO01_90450</name>
</gene>
<keyword evidence="3" id="KW-1185">Reference proteome</keyword>
<dbReference type="RefSeq" id="WP_147157162.1">
    <property type="nucleotide sequence ID" value="NZ_BKAJ01000267.1"/>
</dbReference>
<name>A0A512NSG1_9HYPH</name>
<reference evidence="2 3" key="1">
    <citation type="submission" date="2019-07" db="EMBL/GenBank/DDBJ databases">
        <title>Whole genome shotgun sequence of Reyranella soli NBRC 108950.</title>
        <authorList>
            <person name="Hosoyama A."/>
            <person name="Uohara A."/>
            <person name="Ohji S."/>
            <person name="Ichikawa N."/>
        </authorList>
    </citation>
    <scope>NUCLEOTIDE SEQUENCE [LARGE SCALE GENOMIC DNA]</scope>
    <source>
        <strain evidence="2 3">NBRC 108950</strain>
    </source>
</reference>
<comment type="caution">
    <text evidence="2">The sequence shown here is derived from an EMBL/GenBank/DDBJ whole genome shotgun (WGS) entry which is preliminary data.</text>
</comment>
<protein>
    <submittedName>
        <fullName evidence="2">Uncharacterized protein</fullName>
    </submittedName>
</protein>
<dbReference type="Proteomes" id="UP000321058">
    <property type="component" value="Unassembled WGS sequence"/>
</dbReference>
<evidence type="ECO:0000256" key="1">
    <source>
        <dbReference type="SAM" id="Phobius"/>
    </source>
</evidence>
<evidence type="ECO:0000313" key="2">
    <source>
        <dbReference type="EMBL" id="GEP61879.1"/>
    </source>
</evidence>
<feature type="transmembrane region" description="Helical" evidence="1">
    <location>
        <begin position="6"/>
        <end position="31"/>
    </location>
</feature>
<keyword evidence="1" id="KW-0472">Membrane</keyword>
<evidence type="ECO:0000313" key="3">
    <source>
        <dbReference type="Proteomes" id="UP000321058"/>
    </source>
</evidence>
<keyword evidence="1" id="KW-0812">Transmembrane</keyword>
<dbReference type="AlphaFoldDB" id="A0A512NSG1"/>
<keyword evidence="1" id="KW-1133">Transmembrane helix</keyword>